<comment type="cofactor">
    <cofactor evidence="1 4 5">
        <name>pyridoxal 5'-phosphate</name>
        <dbReference type="ChEBI" id="CHEBI:597326"/>
    </cofactor>
</comment>
<evidence type="ECO:0000256" key="4">
    <source>
        <dbReference type="HAMAP-Rule" id="MF_01201"/>
    </source>
</evidence>
<dbReference type="EC" id="5.1.1.1" evidence="4"/>
<dbReference type="Pfam" id="PF00842">
    <property type="entry name" value="Ala_racemase_C"/>
    <property type="match status" value="1"/>
</dbReference>
<dbReference type="Gene3D" id="3.20.20.10">
    <property type="entry name" value="Alanine racemase"/>
    <property type="match status" value="1"/>
</dbReference>
<dbReference type="AlphaFoldDB" id="A0A6I8MCM6"/>
<evidence type="ECO:0000313" key="9">
    <source>
        <dbReference type="Proteomes" id="UP000423525"/>
    </source>
</evidence>
<evidence type="ECO:0000256" key="1">
    <source>
        <dbReference type="ARBA" id="ARBA00001933"/>
    </source>
</evidence>
<dbReference type="RefSeq" id="WP_155871738.1">
    <property type="nucleotide sequence ID" value="NZ_CP168248.1"/>
</dbReference>
<reference evidence="8 9" key="1">
    <citation type="submission" date="2019-11" db="EMBL/GenBank/DDBJ databases">
        <authorList>
            <person name="Brisse S."/>
        </authorList>
    </citation>
    <scope>NUCLEOTIDE SEQUENCE [LARGE SCALE GENOMIC DNA]</scope>
    <source>
        <strain evidence="8">FRC0190</strain>
    </source>
</reference>
<feature type="modified residue" description="N6-(pyridoxal phosphate)lysine" evidence="4 5">
    <location>
        <position position="34"/>
    </location>
</feature>
<evidence type="ECO:0000256" key="6">
    <source>
        <dbReference type="PIRSR" id="PIRSR600821-52"/>
    </source>
</evidence>
<protein>
    <recommendedName>
        <fullName evidence="4">Alanine racemase</fullName>
        <ecNumber evidence="4">5.1.1.1</ecNumber>
    </recommendedName>
</protein>
<feature type="active site" description="Proton acceptor; specific for L-alanine" evidence="4">
    <location>
        <position position="261"/>
    </location>
</feature>
<keyword evidence="3 4" id="KW-0413">Isomerase</keyword>
<keyword evidence="2 4" id="KW-0663">Pyridoxal phosphate</keyword>
<sequence>MNLLETRISCDAIAANTRRLKDMVAPAQLMCVVKADGYNHGAPEVATVMARNGADQFGVATLAEAHQLRDAGITLPILCWIWSPEQDFSAAIDRDIDLAAVSMDHVRALIAEATRRPADTQVRVTVKIDTELHRSGIDEANWTEAFELLHECPQINVTGVFSHLACADDLESDYTDHQAEVFRRAIATGRQVGLELPVNHLAASPATLTRPDLHFDMVRPGLALYGHEPIAGLDHGLREAMTWIGSVTVVKPIAAGQGTSYNMTWHAPSDGYLCVVPVGYADGLPRNVQGHLEVTIAGKRYPQVGRVCMDQIVVFLGDNSLGVAPGDEAIIFGPRETQAMTATELAAATGTINYEILCRPAERSHRTYSDLDAVAPTHPTES</sequence>
<dbReference type="GO" id="GO:0005829">
    <property type="term" value="C:cytosol"/>
    <property type="evidence" value="ECO:0007669"/>
    <property type="project" value="TreeGrafter"/>
</dbReference>
<dbReference type="FunFam" id="3.20.20.10:FF:000002">
    <property type="entry name" value="Alanine racemase"/>
    <property type="match status" value="1"/>
</dbReference>
<dbReference type="SUPFAM" id="SSF51419">
    <property type="entry name" value="PLP-binding barrel"/>
    <property type="match status" value="1"/>
</dbReference>
<proteinExistence type="inferred from homology"/>
<evidence type="ECO:0000256" key="3">
    <source>
        <dbReference type="ARBA" id="ARBA00023235"/>
    </source>
</evidence>
<dbReference type="PANTHER" id="PTHR30511">
    <property type="entry name" value="ALANINE RACEMASE"/>
    <property type="match status" value="1"/>
</dbReference>
<dbReference type="GO" id="GO:0030170">
    <property type="term" value="F:pyridoxal phosphate binding"/>
    <property type="evidence" value="ECO:0007669"/>
    <property type="project" value="UniProtKB-UniRule"/>
</dbReference>
<dbReference type="Gene3D" id="2.40.37.10">
    <property type="entry name" value="Lyase, Ornithine Decarboxylase, Chain A, domain 1"/>
    <property type="match status" value="1"/>
</dbReference>
<organism evidence="8 9">
    <name type="scientific">Corynebacterium rouxii</name>
    <dbReference type="NCBI Taxonomy" id="2719119"/>
    <lineage>
        <taxon>Bacteria</taxon>
        <taxon>Bacillati</taxon>
        <taxon>Actinomycetota</taxon>
        <taxon>Actinomycetes</taxon>
        <taxon>Mycobacteriales</taxon>
        <taxon>Corynebacteriaceae</taxon>
        <taxon>Corynebacterium</taxon>
    </lineage>
</organism>
<evidence type="ECO:0000256" key="2">
    <source>
        <dbReference type="ARBA" id="ARBA00022898"/>
    </source>
</evidence>
<dbReference type="KEGG" id="crf:FRC0190_00568"/>
<evidence type="ECO:0000259" key="7">
    <source>
        <dbReference type="SMART" id="SM01005"/>
    </source>
</evidence>
<dbReference type="SUPFAM" id="SSF50621">
    <property type="entry name" value="Alanine racemase C-terminal domain-like"/>
    <property type="match status" value="1"/>
</dbReference>
<feature type="domain" description="Alanine racemase C-terminal" evidence="7">
    <location>
        <begin position="240"/>
        <end position="369"/>
    </location>
</feature>
<comment type="catalytic activity">
    <reaction evidence="4">
        <text>L-alanine = D-alanine</text>
        <dbReference type="Rhea" id="RHEA:20249"/>
        <dbReference type="ChEBI" id="CHEBI:57416"/>
        <dbReference type="ChEBI" id="CHEBI:57972"/>
        <dbReference type="EC" id="5.1.1.1"/>
    </reaction>
</comment>
<dbReference type="InterPro" id="IPR000821">
    <property type="entry name" value="Ala_racemase"/>
</dbReference>
<dbReference type="PRINTS" id="PR00992">
    <property type="entry name" value="ALARACEMASE"/>
</dbReference>
<evidence type="ECO:0000256" key="5">
    <source>
        <dbReference type="PIRSR" id="PIRSR600821-50"/>
    </source>
</evidence>
<dbReference type="PANTHER" id="PTHR30511:SF0">
    <property type="entry name" value="ALANINE RACEMASE, CATABOLIC-RELATED"/>
    <property type="match status" value="1"/>
</dbReference>
<feature type="binding site" evidence="4 6">
    <location>
        <position position="134"/>
    </location>
    <ligand>
        <name>substrate</name>
    </ligand>
</feature>
<dbReference type="Pfam" id="PF01168">
    <property type="entry name" value="Ala_racemase_N"/>
    <property type="match status" value="1"/>
</dbReference>
<comment type="function">
    <text evidence="4">Catalyzes the interconversion of L-alanine and D-alanine. May also act on other amino acids.</text>
</comment>
<accession>A0A6I8MCM6</accession>
<dbReference type="EMBL" id="LR738855">
    <property type="protein sequence ID" value="VZH84553.1"/>
    <property type="molecule type" value="Genomic_DNA"/>
</dbReference>
<comment type="similarity">
    <text evidence="4">Belongs to the alanine racemase family.</text>
</comment>
<dbReference type="UniPathway" id="UPA00042">
    <property type="reaction ID" value="UER00497"/>
</dbReference>
<dbReference type="NCBIfam" id="TIGR00492">
    <property type="entry name" value="alr"/>
    <property type="match status" value="1"/>
</dbReference>
<dbReference type="GO" id="GO:0030632">
    <property type="term" value="P:D-alanine biosynthetic process"/>
    <property type="evidence" value="ECO:0007669"/>
    <property type="project" value="UniProtKB-UniRule"/>
</dbReference>
<evidence type="ECO:0000313" key="8">
    <source>
        <dbReference type="EMBL" id="VZH84553.1"/>
    </source>
</evidence>
<feature type="binding site" evidence="4 6">
    <location>
        <position position="309"/>
    </location>
    <ligand>
        <name>substrate</name>
    </ligand>
</feature>
<dbReference type="InterPro" id="IPR029066">
    <property type="entry name" value="PLP-binding_barrel"/>
</dbReference>
<dbReference type="InterPro" id="IPR011079">
    <property type="entry name" value="Ala_racemase_C"/>
</dbReference>
<gene>
    <name evidence="8" type="ORF">FRC0190_00568</name>
</gene>
<dbReference type="Proteomes" id="UP000423525">
    <property type="component" value="Chromosome"/>
</dbReference>
<dbReference type="InterPro" id="IPR009006">
    <property type="entry name" value="Ala_racemase/Decarboxylase_C"/>
</dbReference>
<comment type="pathway">
    <text evidence="4">Amino-acid biosynthesis; D-alanine biosynthesis; D-alanine from L-alanine: step 1/1.</text>
</comment>
<feature type="active site" description="Proton acceptor; specific for D-alanine" evidence="4">
    <location>
        <position position="34"/>
    </location>
</feature>
<dbReference type="InterPro" id="IPR001608">
    <property type="entry name" value="Ala_racemase_N"/>
</dbReference>
<name>A0A6I8MCM6_9CORY</name>
<dbReference type="CDD" id="cd00430">
    <property type="entry name" value="PLPDE_III_AR"/>
    <property type="match status" value="1"/>
</dbReference>
<dbReference type="GO" id="GO:0009252">
    <property type="term" value="P:peptidoglycan biosynthetic process"/>
    <property type="evidence" value="ECO:0007669"/>
    <property type="project" value="TreeGrafter"/>
</dbReference>
<dbReference type="HAMAP" id="MF_01201">
    <property type="entry name" value="Ala_racemase"/>
    <property type="match status" value="1"/>
</dbReference>
<dbReference type="SMART" id="SM01005">
    <property type="entry name" value="Ala_racemase_C"/>
    <property type="match status" value="1"/>
</dbReference>
<dbReference type="GO" id="GO:0008784">
    <property type="term" value="F:alanine racemase activity"/>
    <property type="evidence" value="ECO:0007669"/>
    <property type="project" value="UniProtKB-UniRule"/>
</dbReference>